<sequence length="271" mass="31448">MKKEIGILLLPLEKIGKSVNVVSIVQSFYEDDEYSKTMSDKKDYVSVGKGKNNRIQVQKRLLFCNLKELYSQFKVINPGINLGIFKVCILRPKWSESVGASGAHSVCVYVYHQNSVLLLYAMKWDITYKHLMKKVVCDISKNECMVHRCLSCPGTDVLQLFLLEELEELDFDDELSFNQWRGTDRTQLVTQTETVKTYIELVVKCIGELTARSYISKCQTKFLKDLKLKLNEKECIVICDFSENYEFIVQDEIQSYHWCKSGCTQLFYTIK</sequence>
<name>A0ABM4DKE7_HYDVU</name>
<gene>
    <name evidence="2" type="primary">LOC136091404</name>
</gene>
<organism evidence="1 2">
    <name type="scientific">Hydra vulgaris</name>
    <name type="common">Hydra</name>
    <name type="synonym">Hydra attenuata</name>
    <dbReference type="NCBI Taxonomy" id="6087"/>
    <lineage>
        <taxon>Eukaryota</taxon>
        <taxon>Metazoa</taxon>
        <taxon>Cnidaria</taxon>
        <taxon>Hydrozoa</taxon>
        <taxon>Hydroidolina</taxon>
        <taxon>Anthoathecata</taxon>
        <taxon>Aplanulata</taxon>
        <taxon>Hydridae</taxon>
        <taxon>Hydra</taxon>
    </lineage>
</organism>
<accession>A0ABM4DKE7</accession>
<proteinExistence type="predicted"/>
<dbReference type="GeneID" id="136091404"/>
<evidence type="ECO:0000313" key="1">
    <source>
        <dbReference type="Proteomes" id="UP001652625"/>
    </source>
</evidence>
<dbReference type="PANTHER" id="PTHR46601:SF1">
    <property type="entry name" value="ADF-H DOMAIN-CONTAINING PROTEIN"/>
    <property type="match status" value="1"/>
</dbReference>
<dbReference type="PANTHER" id="PTHR46601">
    <property type="entry name" value="ULP_PROTEASE DOMAIN-CONTAINING PROTEIN"/>
    <property type="match status" value="1"/>
</dbReference>
<evidence type="ECO:0000313" key="2">
    <source>
        <dbReference type="RefSeq" id="XP_065674995.1"/>
    </source>
</evidence>
<keyword evidence="1" id="KW-1185">Reference proteome</keyword>
<protein>
    <submittedName>
        <fullName evidence="2">Uncharacterized protein LOC136091404</fullName>
    </submittedName>
</protein>
<reference evidence="2" key="1">
    <citation type="submission" date="2025-08" db="UniProtKB">
        <authorList>
            <consortium name="RefSeq"/>
        </authorList>
    </citation>
    <scope>IDENTIFICATION</scope>
</reference>
<dbReference type="RefSeq" id="XP_065674995.1">
    <property type="nucleotide sequence ID" value="XM_065818923.1"/>
</dbReference>
<dbReference type="Proteomes" id="UP001652625">
    <property type="component" value="Chromosome 15"/>
</dbReference>